<evidence type="ECO:0000259" key="1">
    <source>
        <dbReference type="Pfam" id="PF01593"/>
    </source>
</evidence>
<gene>
    <name evidence="2" type="ORF">SCLAV_p1263</name>
</gene>
<evidence type="ECO:0000313" key="3">
    <source>
        <dbReference type="Proteomes" id="UP000002357"/>
    </source>
</evidence>
<dbReference type="Gene3D" id="3.50.50.60">
    <property type="entry name" value="FAD/NAD(P)-binding domain"/>
    <property type="match status" value="1"/>
</dbReference>
<dbReference type="AlphaFoldDB" id="D5SLF6"/>
<protein>
    <submittedName>
        <fullName evidence="2">Putative amine oxidoreductase</fullName>
    </submittedName>
</protein>
<sequence>MTLSTTAVIGSGVAGLTAGYLLERVSRVTLYEADTRLGGHAHTHTVEVPGRRSPLRLDSGFTVYNEHAYPLLTRLFAELGVPTRPTEMSLSAGCAGCGLSYATGSALRALPRGLADAGRPLGADLPGETAEFNRRARELSARHSPPGPTLGEFLAQEGFSPVFTRHVVLPLVGLVWSCGPEQALRYPVRLLVACLDHHGMLTAGRATRWRTVVGGSATYVRRVAARIGEIRTGTPVRAVRRDRDGVRVEDANGGVRRFDRVVIAVHPGRARALLTDPTPAENEILSAIPYTPTPAVLHTDSSVLPPRPGERSSWNHWQPACRAADGDVRLTYWLNRLHGLDGDTDYLVTLGNTDQVDPARVLARMEYEHPLQTHGSAAARARVGELTTPRTAYAGAWAGIGFHEDGCRSGAAAARSFGAVW</sequence>
<dbReference type="OrthoDB" id="20837at2"/>
<dbReference type="Pfam" id="PF01593">
    <property type="entry name" value="Amino_oxidase"/>
    <property type="match status" value="1"/>
</dbReference>
<dbReference type="GeneID" id="93734337"/>
<dbReference type="RefSeq" id="WP_003963582.1">
    <property type="nucleotide sequence ID" value="NZ_CM000914.1"/>
</dbReference>
<proteinExistence type="predicted"/>
<dbReference type="PANTHER" id="PTHR42923:SF17">
    <property type="entry name" value="AMINE OXIDASE DOMAIN-CONTAINING PROTEIN"/>
    <property type="match status" value="1"/>
</dbReference>
<name>D5SLF6_STRCL</name>
<dbReference type="PANTHER" id="PTHR42923">
    <property type="entry name" value="PROTOPORPHYRINOGEN OXIDASE"/>
    <property type="match status" value="1"/>
</dbReference>
<feature type="domain" description="Amine oxidase" evidence="1">
    <location>
        <begin position="13"/>
        <end position="298"/>
    </location>
</feature>
<dbReference type="SUPFAM" id="SSF51905">
    <property type="entry name" value="FAD/NAD(P)-binding domain"/>
    <property type="match status" value="1"/>
</dbReference>
<dbReference type="Proteomes" id="UP000002357">
    <property type="component" value="Plasmid pSCL4"/>
</dbReference>
<dbReference type="Gene3D" id="1.10.3110.10">
    <property type="entry name" value="protoporphyrinogen ix oxidase, domain 3"/>
    <property type="match status" value="1"/>
</dbReference>
<reference evidence="2 3" key="1">
    <citation type="journal article" date="2010" name="Genome Biol. Evol.">
        <title>The sequence of a 1.8-mb bacterial linear plasmid reveals a rich evolutionary reservoir of secondary metabolic pathways.</title>
        <authorList>
            <person name="Medema M.H."/>
            <person name="Trefzer A."/>
            <person name="Kovalchuk A."/>
            <person name="van den Berg M."/>
            <person name="Mueller U."/>
            <person name="Heijne W."/>
            <person name="Wu L."/>
            <person name="Alam M.T."/>
            <person name="Ronning C.M."/>
            <person name="Nierman W.C."/>
            <person name="Bovenberg R.A.L."/>
            <person name="Breitling R."/>
            <person name="Takano E."/>
        </authorList>
    </citation>
    <scope>NUCLEOTIDE SEQUENCE [LARGE SCALE GENOMIC DNA]</scope>
    <source>
        <strain evidence="2">ATCC 27064</strain>
        <plasmid evidence="2 3">pSCL4</plasmid>
    </source>
</reference>
<evidence type="ECO:0000313" key="2">
    <source>
        <dbReference type="EMBL" id="EFG04749.2"/>
    </source>
</evidence>
<geneLocation type="plasmid" evidence="2 3">
    <name>pSCL4</name>
</geneLocation>
<keyword evidence="2" id="KW-0614">Plasmid</keyword>
<dbReference type="InterPro" id="IPR050464">
    <property type="entry name" value="Zeta_carotene_desat/Oxidored"/>
</dbReference>
<dbReference type="Gene3D" id="3.90.660.20">
    <property type="entry name" value="Protoporphyrinogen oxidase, mitochondrial, domain 2"/>
    <property type="match status" value="1"/>
</dbReference>
<keyword evidence="3" id="KW-1185">Reference proteome</keyword>
<dbReference type="EMBL" id="CM000914">
    <property type="protein sequence ID" value="EFG04749.2"/>
    <property type="molecule type" value="Genomic_DNA"/>
</dbReference>
<dbReference type="InterPro" id="IPR002937">
    <property type="entry name" value="Amino_oxidase"/>
</dbReference>
<dbReference type="eggNOG" id="COG2907">
    <property type="taxonomic scope" value="Bacteria"/>
</dbReference>
<dbReference type="GO" id="GO:0016491">
    <property type="term" value="F:oxidoreductase activity"/>
    <property type="evidence" value="ECO:0007669"/>
    <property type="project" value="InterPro"/>
</dbReference>
<dbReference type="KEGG" id="sclf:BB341_30385"/>
<dbReference type="InterPro" id="IPR036188">
    <property type="entry name" value="FAD/NAD-bd_sf"/>
</dbReference>
<organism evidence="2 3">
    <name type="scientific">Streptomyces clavuligerus</name>
    <dbReference type="NCBI Taxonomy" id="1901"/>
    <lineage>
        <taxon>Bacteria</taxon>
        <taxon>Bacillati</taxon>
        <taxon>Actinomycetota</taxon>
        <taxon>Actinomycetes</taxon>
        <taxon>Kitasatosporales</taxon>
        <taxon>Streptomycetaceae</taxon>
        <taxon>Streptomyces</taxon>
    </lineage>
</organism>
<accession>D5SLF6</accession>